<evidence type="ECO:0000256" key="4">
    <source>
        <dbReference type="ARBA" id="ARBA00022827"/>
    </source>
</evidence>
<dbReference type="InterPro" id="IPR045170">
    <property type="entry name" value="MTOX"/>
</dbReference>
<dbReference type="InterPro" id="IPR036188">
    <property type="entry name" value="FAD/NAD-bd_sf"/>
</dbReference>
<name>A0A9D5AD33_PEA</name>
<dbReference type="Proteomes" id="UP001058974">
    <property type="component" value="Chromosome 5"/>
</dbReference>
<evidence type="ECO:0000256" key="2">
    <source>
        <dbReference type="ARBA" id="ARBA00010989"/>
    </source>
</evidence>
<dbReference type="NCBIfam" id="NF008425">
    <property type="entry name" value="PRK11259.1"/>
    <property type="match status" value="1"/>
</dbReference>
<organism evidence="7 8">
    <name type="scientific">Pisum sativum</name>
    <name type="common">Garden pea</name>
    <name type="synonym">Lathyrus oleraceus</name>
    <dbReference type="NCBI Taxonomy" id="3888"/>
    <lineage>
        <taxon>Eukaryota</taxon>
        <taxon>Viridiplantae</taxon>
        <taxon>Streptophyta</taxon>
        <taxon>Embryophyta</taxon>
        <taxon>Tracheophyta</taxon>
        <taxon>Spermatophyta</taxon>
        <taxon>Magnoliopsida</taxon>
        <taxon>eudicotyledons</taxon>
        <taxon>Gunneridae</taxon>
        <taxon>Pentapetalae</taxon>
        <taxon>rosids</taxon>
        <taxon>fabids</taxon>
        <taxon>Fabales</taxon>
        <taxon>Fabaceae</taxon>
        <taxon>Papilionoideae</taxon>
        <taxon>50 kb inversion clade</taxon>
        <taxon>NPAAA clade</taxon>
        <taxon>Hologalegina</taxon>
        <taxon>IRL clade</taxon>
        <taxon>Fabeae</taxon>
        <taxon>Lathyrus</taxon>
    </lineage>
</organism>
<dbReference type="EMBL" id="JAMSHJ010000005">
    <property type="protein sequence ID" value="KAI5403491.1"/>
    <property type="molecule type" value="Genomic_DNA"/>
</dbReference>
<evidence type="ECO:0000313" key="7">
    <source>
        <dbReference type="EMBL" id="KAI5403491.1"/>
    </source>
</evidence>
<keyword evidence="8" id="KW-1185">Reference proteome</keyword>
<dbReference type="Pfam" id="PF01266">
    <property type="entry name" value="DAO"/>
    <property type="match status" value="1"/>
</dbReference>
<dbReference type="InterPro" id="IPR006076">
    <property type="entry name" value="FAD-dep_OxRdtase"/>
</dbReference>
<gene>
    <name evidence="7" type="ORF">KIW84_050889</name>
</gene>
<dbReference type="OrthoDB" id="424974at2759"/>
<dbReference type="Gene3D" id="3.30.9.10">
    <property type="entry name" value="D-Amino Acid Oxidase, subunit A, domain 2"/>
    <property type="match status" value="1"/>
</dbReference>
<evidence type="ECO:0000259" key="6">
    <source>
        <dbReference type="Pfam" id="PF01266"/>
    </source>
</evidence>
<comment type="cofactor">
    <cofactor evidence="1">
        <name>FAD</name>
        <dbReference type="ChEBI" id="CHEBI:57692"/>
    </cofactor>
</comment>
<protein>
    <recommendedName>
        <fullName evidence="6">FAD dependent oxidoreductase domain-containing protein</fullName>
    </recommendedName>
</protein>
<accession>A0A9D5AD33</accession>
<dbReference type="SUPFAM" id="SSF51905">
    <property type="entry name" value="FAD/NAD(P)-binding domain"/>
    <property type="match status" value="1"/>
</dbReference>
<evidence type="ECO:0000256" key="5">
    <source>
        <dbReference type="ARBA" id="ARBA00023002"/>
    </source>
</evidence>
<dbReference type="GO" id="GO:0050660">
    <property type="term" value="F:flavin adenine dinucleotide binding"/>
    <property type="evidence" value="ECO:0007669"/>
    <property type="project" value="InterPro"/>
</dbReference>
<dbReference type="SUPFAM" id="SSF54373">
    <property type="entry name" value="FAD-linked reductases, C-terminal domain"/>
    <property type="match status" value="1"/>
</dbReference>
<evidence type="ECO:0000256" key="3">
    <source>
        <dbReference type="ARBA" id="ARBA00022630"/>
    </source>
</evidence>
<dbReference type="Gramene" id="Psat05G0088900-T1">
    <property type="protein sequence ID" value="KAI5403491.1"/>
    <property type="gene ID" value="KIW84_050889"/>
</dbReference>
<dbReference type="PANTHER" id="PTHR10961">
    <property type="entry name" value="PEROXISOMAL SARCOSINE OXIDASE"/>
    <property type="match status" value="1"/>
</dbReference>
<keyword evidence="5" id="KW-0560">Oxidoreductase</keyword>
<keyword evidence="3" id="KW-0285">Flavoprotein</keyword>
<comment type="similarity">
    <text evidence="2">Belongs to the MSOX/MTOX family.</text>
</comment>
<evidence type="ECO:0000313" key="8">
    <source>
        <dbReference type="Proteomes" id="UP001058974"/>
    </source>
</evidence>
<feature type="domain" description="FAD dependent oxidoreductase" evidence="6">
    <location>
        <begin position="7"/>
        <end position="366"/>
    </location>
</feature>
<reference evidence="7 8" key="1">
    <citation type="journal article" date="2022" name="Nat. Genet.">
        <title>Improved pea reference genome and pan-genome highlight genomic features and evolutionary characteristics.</title>
        <authorList>
            <person name="Yang T."/>
            <person name="Liu R."/>
            <person name="Luo Y."/>
            <person name="Hu S."/>
            <person name="Wang D."/>
            <person name="Wang C."/>
            <person name="Pandey M.K."/>
            <person name="Ge S."/>
            <person name="Xu Q."/>
            <person name="Li N."/>
            <person name="Li G."/>
            <person name="Huang Y."/>
            <person name="Saxena R.K."/>
            <person name="Ji Y."/>
            <person name="Li M."/>
            <person name="Yan X."/>
            <person name="He Y."/>
            <person name="Liu Y."/>
            <person name="Wang X."/>
            <person name="Xiang C."/>
            <person name="Varshney R.K."/>
            <person name="Ding H."/>
            <person name="Gao S."/>
            <person name="Zong X."/>
        </authorList>
    </citation>
    <scope>NUCLEOTIDE SEQUENCE [LARGE SCALE GENOMIC DNA]</scope>
    <source>
        <strain evidence="7 8">cv. Zhongwan 6</strain>
    </source>
</reference>
<proteinExistence type="inferred from homology"/>
<dbReference type="AlphaFoldDB" id="A0A9D5AD33"/>
<comment type="caution">
    <text evidence="7">The sequence shown here is derived from an EMBL/GenBank/DDBJ whole genome shotgun (WGS) entry which is preliminary data.</text>
</comment>
<sequence>MGDPQFDLIIIGAGVMGSSTAYQAAKRGLKTLLLEQFDFLHQRGSSHGESRTIRSTYPQSHYYPLVVESYKLWEEIQAEVGYNVYFKAQHLDIGHLDDPSFRAVIENCRKHGVNHQLLNAEQVTAKYSGKFNLQEGWLGLSTEHGGMLKATKATAMFQTLAHKHGAVLKDNSKVVDIKNNGGEVVVFTENGEKVRGKKVVVTVGSWANKLIKKIRGIDLPIQAIETHLCYWRIKEGHEDKFAIGGDFPTFASYGKIYYYGTPTLEFPGLLKLGVHGGLKCDPDRRPWGQGEMMNDLKKWIDRTFSGVIDTTKPVVKQACLYSMTPDENFVIDFLDGEFKNNVVLGVGFSGHGFKMAPLVGKILTELATDGKTDKADLNHYRIGRFQRISKI</sequence>
<dbReference type="Gene3D" id="3.50.50.60">
    <property type="entry name" value="FAD/NAD(P)-binding domain"/>
    <property type="match status" value="1"/>
</dbReference>
<evidence type="ECO:0000256" key="1">
    <source>
        <dbReference type="ARBA" id="ARBA00001974"/>
    </source>
</evidence>
<dbReference type="PANTHER" id="PTHR10961:SF7">
    <property type="entry name" value="FAD DEPENDENT OXIDOREDUCTASE DOMAIN-CONTAINING PROTEIN"/>
    <property type="match status" value="1"/>
</dbReference>
<keyword evidence="4" id="KW-0274">FAD</keyword>
<dbReference type="GO" id="GO:0008115">
    <property type="term" value="F:sarcosine oxidase activity"/>
    <property type="evidence" value="ECO:0007669"/>
    <property type="project" value="TreeGrafter"/>
</dbReference>